<dbReference type="AlphaFoldDB" id="A0A5E7ETL8"/>
<dbReference type="RefSeq" id="WP_150806222.1">
    <property type="nucleotide sequence ID" value="NZ_CABVHY010000029.1"/>
</dbReference>
<organism evidence="1 2">
    <name type="scientific">Pseudomonas fluorescens</name>
    <dbReference type="NCBI Taxonomy" id="294"/>
    <lineage>
        <taxon>Bacteria</taxon>
        <taxon>Pseudomonadati</taxon>
        <taxon>Pseudomonadota</taxon>
        <taxon>Gammaproteobacteria</taxon>
        <taxon>Pseudomonadales</taxon>
        <taxon>Pseudomonadaceae</taxon>
        <taxon>Pseudomonas</taxon>
    </lineage>
</organism>
<dbReference type="EMBL" id="CABVHY010000029">
    <property type="protein sequence ID" value="VVO30236.1"/>
    <property type="molecule type" value="Genomic_DNA"/>
</dbReference>
<evidence type="ECO:0000313" key="2">
    <source>
        <dbReference type="Proteomes" id="UP000379480"/>
    </source>
</evidence>
<reference evidence="1 2" key="1">
    <citation type="submission" date="2019-09" db="EMBL/GenBank/DDBJ databases">
        <authorList>
            <person name="Chandra G."/>
            <person name="Truman W A."/>
        </authorList>
    </citation>
    <scope>NUCLEOTIDE SEQUENCE [LARGE SCALE GENOMIC DNA]</scope>
    <source>
        <strain evidence="1">PS723</strain>
    </source>
</reference>
<gene>
    <name evidence="1" type="ORF">PS723_04930</name>
</gene>
<sequence>MKQTGFSAANAAQIIKLAFAPMRCEAEPWDYDHRIRFRVFDSSDEPALTVEELLKHEFSNASSLESAINSWRSRLAQRGFDLDRWVFPRDDQYAT</sequence>
<dbReference type="Proteomes" id="UP000379480">
    <property type="component" value="Unassembled WGS sequence"/>
</dbReference>
<accession>A0A5E7ETL8</accession>
<evidence type="ECO:0000313" key="1">
    <source>
        <dbReference type="EMBL" id="VVO30236.1"/>
    </source>
</evidence>
<name>A0A5E7ETL8_PSEFL</name>
<dbReference type="OrthoDB" id="6890042at2"/>
<proteinExistence type="predicted"/>
<protein>
    <submittedName>
        <fullName evidence="1">Uncharacterized protein</fullName>
    </submittedName>
</protein>